<dbReference type="InterPro" id="IPR035186">
    <property type="entry name" value="DUF5308"/>
</dbReference>
<dbReference type="OrthoDB" id="5305418at2759"/>
<dbReference type="STRING" id="356882.A0A423VP52"/>
<dbReference type="Proteomes" id="UP000283895">
    <property type="component" value="Unassembled WGS sequence"/>
</dbReference>
<protein>
    <submittedName>
        <fullName evidence="2">Uncharacterized protein</fullName>
    </submittedName>
</protein>
<evidence type="ECO:0000256" key="1">
    <source>
        <dbReference type="SAM" id="MobiDB-lite"/>
    </source>
</evidence>
<feature type="region of interest" description="Disordered" evidence="1">
    <location>
        <begin position="160"/>
        <end position="185"/>
    </location>
</feature>
<dbReference type="EMBL" id="LKEA01000048">
    <property type="protein sequence ID" value="ROV92790.1"/>
    <property type="molecule type" value="Genomic_DNA"/>
</dbReference>
<evidence type="ECO:0000313" key="2">
    <source>
        <dbReference type="EMBL" id="ROV92790.1"/>
    </source>
</evidence>
<feature type="compositionally biased region" description="Low complexity" evidence="1">
    <location>
        <begin position="25"/>
        <end position="44"/>
    </location>
</feature>
<dbReference type="Pfam" id="PF17233">
    <property type="entry name" value="DUF5308"/>
    <property type="match status" value="1"/>
</dbReference>
<name>A0A423VP52_9PEZI</name>
<proteinExistence type="predicted"/>
<keyword evidence="3" id="KW-1185">Reference proteome</keyword>
<feature type="region of interest" description="Disordered" evidence="1">
    <location>
        <begin position="1"/>
        <end position="95"/>
    </location>
</feature>
<organism evidence="2 3">
    <name type="scientific">Cytospora schulzeri</name>
    <dbReference type="NCBI Taxonomy" id="448051"/>
    <lineage>
        <taxon>Eukaryota</taxon>
        <taxon>Fungi</taxon>
        <taxon>Dikarya</taxon>
        <taxon>Ascomycota</taxon>
        <taxon>Pezizomycotina</taxon>
        <taxon>Sordariomycetes</taxon>
        <taxon>Sordariomycetidae</taxon>
        <taxon>Diaporthales</taxon>
        <taxon>Cytosporaceae</taxon>
        <taxon>Cytospora</taxon>
    </lineage>
</organism>
<sequence>MASLPAQHPRLALHLTDRALTPIISSSSTSSQQPPPQQQHNSSSRQKKSHTSYSSKRPTFSTSPPESPSDDGASSSPSSPSSSVTTTPQAEEALSSLSSTALSAYDAAKRLGKGAPLRTMVEYPDGGLVVLHSYMCPMSLALGTPGHNASSTSLHTTTTTAAAGHGAAHHEGATTTGNGNGNSDAAAATAMGERQARLGLGRPMTPTTTRPPLSSPMMMDLTDSDGEGEESPNAPPMLISTVVAPRAEDLREARRAAGRLERIARVFQTEWVVEGGGGGA</sequence>
<gene>
    <name evidence="2" type="ORF">VMCG_09064</name>
</gene>
<feature type="compositionally biased region" description="Low complexity" evidence="1">
    <location>
        <begin position="173"/>
        <end position="185"/>
    </location>
</feature>
<reference evidence="2 3" key="1">
    <citation type="submission" date="2015-09" db="EMBL/GenBank/DDBJ databases">
        <title>Host preference determinants of Valsa canker pathogens revealed by comparative genomics.</title>
        <authorList>
            <person name="Yin Z."/>
            <person name="Huang L."/>
        </authorList>
    </citation>
    <scope>NUCLEOTIDE SEQUENCE [LARGE SCALE GENOMIC DNA]</scope>
    <source>
        <strain evidence="2 3">03-1</strain>
    </source>
</reference>
<comment type="caution">
    <text evidence="2">The sequence shown here is derived from an EMBL/GenBank/DDBJ whole genome shotgun (WGS) entry which is preliminary data.</text>
</comment>
<accession>A0A423VP52</accession>
<dbReference type="AlphaFoldDB" id="A0A423VP52"/>
<evidence type="ECO:0000313" key="3">
    <source>
        <dbReference type="Proteomes" id="UP000283895"/>
    </source>
</evidence>
<feature type="compositionally biased region" description="Low complexity" evidence="1">
    <location>
        <begin position="58"/>
        <end position="83"/>
    </location>
</feature>